<protein>
    <submittedName>
        <fullName evidence="2">Uncharacterized protein</fullName>
    </submittedName>
</protein>
<proteinExistence type="predicted"/>
<comment type="caution">
    <text evidence="2">The sequence shown here is derived from an EMBL/GenBank/DDBJ whole genome shotgun (WGS) entry which is preliminary data.</text>
</comment>
<keyword evidence="3" id="KW-1185">Reference proteome</keyword>
<reference evidence="2" key="1">
    <citation type="submission" date="2023-10" db="EMBL/GenBank/DDBJ databases">
        <authorList>
            <person name="Chen Y."/>
            <person name="Shah S."/>
            <person name="Dougan E. K."/>
            <person name="Thang M."/>
            <person name="Chan C."/>
        </authorList>
    </citation>
    <scope>NUCLEOTIDE SEQUENCE [LARGE SCALE GENOMIC DNA]</scope>
</reference>
<organism evidence="2 3">
    <name type="scientific">Prorocentrum cordatum</name>
    <dbReference type="NCBI Taxonomy" id="2364126"/>
    <lineage>
        <taxon>Eukaryota</taxon>
        <taxon>Sar</taxon>
        <taxon>Alveolata</taxon>
        <taxon>Dinophyceae</taxon>
        <taxon>Prorocentrales</taxon>
        <taxon>Prorocentraceae</taxon>
        <taxon>Prorocentrum</taxon>
    </lineage>
</organism>
<feature type="compositionally biased region" description="Polar residues" evidence="1">
    <location>
        <begin position="7"/>
        <end position="32"/>
    </location>
</feature>
<evidence type="ECO:0000313" key="2">
    <source>
        <dbReference type="EMBL" id="CAK0853968.1"/>
    </source>
</evidence>
<feature type="region of interest" description="Disordered" evidence="1">
    <location>
        <begin position="1"/>
        <end position="38"/>
    </location>
</feature>
<feature type="non-terminal residue" evidence="2">
    <location>
        <position position="121"/>
    </location>
</feature>
<evidence type="ECO:0000313" key="3">
    <source>
        <dbReference type="Proteomes" id="UP001189429"/>
    </source>
</evidence>
<accession>A0ABN9U6D1</accession>
<dbReference type="EMBL" id="CAUYUJ010015442">
    <property type="protein sequence ID" value="CAK0853968.1"/>
    <property type="molecule type" value="Genomic_DNA"/>
</dbReference>
<dbReference type="Proteomes" id="UP001189429">
    <property type="component" value="Unassembled WGS sequence"/>
</dbReference>
<gene>
    <name evidence="2" type="ORF">PCOR1329_LOCUS45278</name>
</gene>
<name>A0ABN9U6D1_9DINO</name>
<evidence type="ECO:0000256" key="1">
    <source>
        <dbReference type="SAM" id="MobiDB-lite"/>
    </source>
</evidence>
<sequence length="121" mass="12982">MDDRSLACSSEAQLDSNIQSTNEFDTGTSAIENESERQRWVRGQGKAIGHAGILAVPDYPEVHIAPATSWSKHPGASQAQPQPGSVVVQRAVLCPISTAARTAIEGITTWELEPSSFLKHT</sequence>